<dbReference type="SMART" id="SM00397">
    <property type="entry name" value="t_SNARE"/>
    <property type="match status" value="1"/>
</dbReference>
<evidence type="ECO:0000256" key="9">
    <source>
        <dbReference type="SAM" id="Coils"/>
    </source>
</evidence>
<keyword evidence="8 10" id="KW-0472">Membrane</keyword>
<dbReference type="GO" id="GO:0031902">
    <property type="term" value="C:late endosome membrane"/>
    <property type="evidence" value="ECO:0007669"/>
    <property type="project" value="TreeGrafter"/>
</dbReference>
<dbReference type="InterPro" id="IPR010989">
    <property type="entry name" value="SNARE"/>
</dbReference>
<evidence type="ECO:0000256" key="4">
    <source>
        <dbReference type="ARBA" id="ARBA00022692"/>
    </source>
</evidence>
<feature type="domain" description="T-SNARE coiled-coil homology" evidence="11">
    <location>
        <begin position="119"/>
        <end position="186"/>
    </location>
</feature>
<dbReference type="GO" id="GO:0006886">
    <property type="term" value="P:intracellular protein transport"/>
    <property type="evidence" value="ECO:0007669"/>
    <property type="project" value="InterPro"/>
</dbReference>
<dbReference type="Gene3D" id="1.20.58.400">
    <property type="entry name" value="t-snare proteins"/>
    <property type="match status" value="1"/>
</dbReference>
<dbReference type="GO" id="GO:0012507">
    <property type="term" value="C:ER to Golgi transport vesicle membrane"/>
    <property type="evidence" value="ECO:0007669"/>
    <property type="project" value="TreeGrafter"/>
</dbReference>
<dbReference type="InterPro" id="IPR000727">
    <property type="entry name" value="T_SNARE_dom"/>
</dbReference>
<dbReference type="GO" id="GO:0006891">
    <property type="term" value="P:intra-Golgi vesicle-mediated transport"/>
    <property type="evidence" value="ECO:0007669"/>
    <property type="project" value="TreeGrafter"/>
</dbReference>
<evidence type="ECO:0000256" key="3">
    <source>
        <dbReference type="ARBA" id="ARBA00022448"/>
    </source>
</evidence>
<dbReference type="InterPro" id="IPR007705">
    <property type="entry name" value="Vesicle_trsprt_v-SNARE_N"/>
</dbReference>
<evidence type="ECO:0000256" key="8">
    <source>
        <dbReference type="ARBA" id="ARBA00023136"/>
    </source>
</evidence>
<sequence>MSSEKFESLEDDLSSVLDTLRDRVEGKIPNFEGEEKKTAIRHAERNIEEANFILQEMEGEAKMAPISYRSQQISRIRNYRRDLDNITKNVKKSKGATGRGSDNFGFDRDEQMAASQRNKLYQGTQSLNRATDSIARTHQIAAETDEIGVEIIDELGRQRETLGRTRDRLIDTDSNLSKSRKILKTMAMRVMTNKMILIVIILLEVCGLGGVIYWKFFTKHS</sequence>
<evidence type="ECO:0000313" key="12">
    <source>
        <dbReference type="EMBL" id="CAC5418895.1"/>
    </source>
</evidence>
<dbReference type="GO" id="GO:0048280">
    <property type="term" value="P:vesicle fusion with Golgi apparatus"/>
    <property type="evidence" value="ECO:0007669"/>
    <property type="project" value="TreeGrafter"/>
</dbReference>
<name>A0A6J8EGW8_MYTCO</name>
<evidence type="ECO:0000256" key="6">
    <source>
        <dbReference type="ARBA" id="ARBA00022989"/>
    </source>
</evidence>
<dbReference type="AlphaFoldDB" id="A0A6J8EGW8"/>
<dbReference type="Pfam" id="PF05008">
    <property type="entry name" value="V-SNARE"/>
    <property type="match status" value="1"/>
</dbReference>
<dbReference type="InterPro" id="IPR038407">
    <property type="entry name" value="v-SNARE_N_sf"/>
</dbReference>
<dbReference type="OrthoDB" id="430637at2759"/>
<evidence type="ECO:0000259" key="11">
    <source>
        <dbReference type="SMART" id="SM00397"/>
    </source>
</evidence>
<evidence type="ECO:0000313" key="13">
    <source>
        <dbReference type="Proteomes" id="UP000507470"/>
    </source>
</evidence>
<keyword evidence="6 10" id="KW-1133">Transmembrane helix</keyword>
<accession>A0A6J8EGW8</accession>
<dbReference type="GO" id="GO:0031201">
    <property type="term" value="C:SNARE complex"/>
    <property type="evidence" value="ECO:0007669"/>
    <property type="project" value="TreeGrafter"/>
</dbReference>
<dbReference type="GO" id="GO:0005829">
    <property type="term" value="C:cytosol"/>
    <property type="evidence" value="ECO:0007669"/>
    <property type="project" value="GOC"/>
</dbReference>
<dbReference type="GO" id="GO:0005794">
    <property type="term" value="C:Golgi apparatus"/>
    <property type="evidence" value="ECO:0007669"/>
    <property type="project" value="TreeGrafter"/>
</dbReference>
<keyword evidence="4 10" id="KW-0812">Transmembrane</keyword>
<keyword evidence="7 9" id="KW-0175">Coiled coil</keyword>
<dbReference type="SUPFAM" id="SSF47661">
    <property type="entry name" value="t-snare proteins"/>
    <property type="match status" value="1"/>
</dbReference>
<reference evidence="12 13" key="1">
    <citation type="submission" date="2020-06" db="EMBL/GenBank/DDBJ databases">
        <authorList>
            <person name="Li R."/>
            <person name="Bekaert M."/>
        </authorList>
    </citation>
    <scope>NUCLEOTIDE SEQUENCE [LARGE SCALE GENOMIC DNA]</scope>
    <source>
        <strain evidence="13">wild</strain>
    </source>
</reference>
<dbReference type="GO" id="GO:0000149">
    <property type="term" value="F:SNARE binding"/>
    <property type="evidence" value="ECO:0007669"/>
    <property type="project" value="TreeGrafter"/>
</dbReference>
<keyword evidence="13" id="KW-1185">Reference proteome</keyword>
<dbReference type="GO" id="GO:0042147">
    <property type="term" value="P:retrograde transport, endosome to Golgi"/>
    <property type="evidence" value="ECO:0007669"/>
    <property type="project" value="TreeGrafter"/>
</dbReference>
<evidence type="ECO:0000256" key="5">
    <source>
        <dbReference type="ARBA" id="ARBA00022927"/>
    </source>
</evidence>
<dbReference type="Gene3D" id="1.20.5.110">
    <property type="match status" value="1"/>
</dbReference>
<gene>
    <name evidence="12" type="ORF">MCOR_51294</name>
</gene>
<comment type="subcellular location">
    <subcellularLocation>
        <location evidence="1">Membrane</location>
        <topology evidence="1">Single-pass type IV membrane protein</topology>
    </subcellularLocation>
</comment>
<dbReference type="GO" id="GO:0006896">
    <property type="term" value="P:Golgi to vacuole transport"/>
    <property type="evidence" value="ECO:0007669"/>
    <property type="project" value="TreeGrafter"/>
</dbReference>
<keyword evidence="5" id="KW-0653">Protein transport</keyword>
<dbReference type="PANTHER" id="PTHR21230">
    <property type="entry name" value="VESICLE TRANSPORT V-SNARE PROTEIN VTI1-RELATED"/>
    <property type="match status" value="1"/>
</dbReference>
<evidence type="ECO:0000256" key="1">
    <source>
        <dbReference type="ARBA" id="ARBA00004211"/>
    </source>
</evidence>
<dbReference type="Pfam" id="PF12352">
    <property type="entry name" value="V-SNARE_C"/>
    <property type="match status" value="1"/>
</dbReference>
<organism evidence="12 13">
    <name type="scientific">Mytilus coruscus</name>
    <name type="common">Sea mussel</name>
    <dbReference type="NCBI Taxonomy" id="42192"/>
    <lineage>
        <taxon>Eukaryota</taxon>
        <taxon>Metazoa</taxon>
        <taxon>Spiralia</taxon>
        <taxon>Lophotrochozoa</taxon>
        <taxon>Mollusca</taxon>
        <taxon>Bivalvia</taxon>
        <taxon>Autobranchia</taxon>
        <taxon>Pteriomorphia</taxon>
        <taxon>Mytilida</taxon>
        <taxon>Mytiloidea</taxon>
        <taxon>Mytilidae</taxon>
        <taxon>Mytilinae</taxon>
        <taxon>Mytilus</taxon>
    </lineage>
</organism>
<dbReference type="FunFam" id="1.20.5.110:FF:000002">
    <property type="entry name" value="Vesicle transport through interaction with t-SNAREsB"/>
    <property type="match status" value="1"/>
</dbReference>
<feature type="transmembrane region" description="Helical" evidence="10">
    <location>
        <begin position="195"/>
        <end position="216"/>
    </location>
</feature>
<keyword evidence="3" id="KW-0813">Transport</keyword>
<evidence type="ECO:0000256" key="7">
    <source>
        <dbReference type="ARBA" id="ARBA00023054"/>
    </source>
</evidence>
<dbReference type="GO" id="GO:0016236">
    <property type="term" value="P:macroautophagy"/>
    <property type="evidence" value="ECO:0007669"/>
    <property type="project" value="TreeGrafter"/>
</dbReference>
<dbReference type="PANTHER" id="PTHR21230:SF89">
    <property type="entry name" value="VESICLE TRANSPORT THROUGH INTERACTION WITH T-SNARES HOMOLOG 1B"/>
    <property type="match status" value="1"/>
</dbReference>
<proteinExistence type="inferred from homology"/>
<protein>
    <submittedName>
        <fullName evidence="12">VTI1</fullName>
    </submittedName>
</protein>
<evidence type="ECO:0000256" key="10">
    <source>
        <dbReference type="SAM" id="Phobius"/>
    </source>
</evidence>
<evidence type="ECO:0000256" key="2">
    <source>
        <dbReference type="ARBA" id="ARBA00006108"/>
    </source>
</evidence>
<dbReference type="SUPFAM" id="SSF58038">
    <property type="entry name" value="SNARE fusion complex"/>
    <property type="match status" value="1"/>
</dbReference>
<comment type="similarity">
    <text evidence="2">Belongs to the VTI1 family.</text>
</comment>
<dbReference type="GO" id="GO:0005484">
    <property type="term" value="F:SNAP receptor activity"/>
    <property type="evidence" value="ECO:0007669"/>
    <property type="project" value="TreeGrafter"/>
</dbReference>
<dbReference type="GO" id="GO:0005789">
    <property type="term" value="C:endoplasmic reticulum membrane"/>
    <property type="evidence" value="ECO:0007669"/>
    <property type="project" value="TreeGrafter"/>
</dbReference>
<feature type="coiled-coil region" evidence="9">
    <location>
        <begin position="40"/>
        <end position="96"/>
    </location>
</feature>
<dbReference type="GO" id="GO:1903076">
    <property type="term" value="P:regulation of protein localization to plasma membrane"/>
    <property type="evidence" value="ECO:0007669"/>
    <property type="project" value="TreeGrafter"/>
</dbReference>
<dbReference type="EMBL" id="CACVKT020008954">
    <property type="protein sequence ID" value="CAC5418895.1"/>
    <property type="molecule type" value="Genomic_DNA"/>
</dbReference>
<dbReference type="CDD" id="cd15890">
    <property type="entry name" value="SNARE_Vti1b"/>
    <property type="match status" value="1"/>
</dbReference>
<dbReference type="Proteomes" id="UP000507470">
    <property type="component" value="Unassembled WGS sequence"/>
</dbReference>